<dbReference type="Proteomes" id="UP001055784">
    <property type="component" value="Chromosome"/>
</dbReference>
<name>A0AAE9IC38_PAEPO</name>
<organism evidence="1 2">
    <name type="scientific">Paenibacillus polymyxa</name>
    <name type="common">Bacillus polymyxa</name>
    <dbReference type="NCBI Taxonomy" id="1406"/>
    <lineage>
        <taxon>Bacteria</taxon>
        <taxon>Bacillati</taxon>
        <taxon>Bacillota</taxon>
        <taxon>Bacilli</taxon>
        <taxon>Bacillales</taxon>
        <taxon>Paenibacillaceae</taxon>
        <taxon>Paenibacillus</taxon>
    </lineage>
</organism>
<dbReference type="EMBL" id="CP097770">
    <property type="protein sequence ID" value="URJ51945.1"/>
    <property type="molecule type" value="Genomic_DNA"/>
</dbReference>
<reference evidence="1" key="1">
    <citation type="submission" date="2022-11" db="EMBL/GenBank/DDBJ databases">
        <authorList>
            <person name="Vasilchenko N.G."/>
            <person name="Prazdnova E.V."/>
            <person name="Gorovtsov A.V."/>
            <person name="Chistyakov V.A."/>
            <person name="Pak M.L."/>
        </authorList>
    </citation>
    <scope>NUCLEOTIDE SEQUENCE</scope>
    <source>
        <strain evidence="1">R 4.5</strain>
    </source>
</reference>
<evidence type="ECO:0000313" key="1">
    <source>
        <dbReference type="EMBL" id="URJ51945.1"/>
    </source>
</evidence>
<proteinExistence type="predicted"/>
<sequence length="133" mass="15327">MIEQNWVINIVEHSKKDWEYQVVFPKTPPISLSRNLKFLKGFLKERKYYSQWYITLLSIDFSVFGSCPVDHLASTFVNNTDPLLIKPLIYHLIAKGTLITNLNELISSRSIILLNTQVNPQVEKIDGGMLYGI</sequence>
<gene>
    <name evidence="1" type="ORF">MF626_001411</name>
</gene>
<evidence type="ECO:0000313" key="2">
    <source>
        <dbReference type="Proteomes" id="UP001055784"/>
    </source>
</evidence>
<protein>
    <submittedName>
        <fullName evidence="1">Uncharacterized protein</fullName>
    </submittedName>
</protein>
<dbReference type="AlphaFoldDB" id="A0AAE9IC38"/>
<dbReference type="RefSeq" id="WP_250261365.1">
    <property type="nucleotide sequence ID" value="NZ_CP097770.1"/>
</dbReference>
<accession>A0AAE9IC38</accession>